<dbReference type="InterPro" id="IPR036866">
    <property type="entry name" value="RibonucZ/Hydroxyglut_hydro"/>
</dbReference>
<proteinExistence type="predicted"/>
<dbReference type="PANTHER" id="PTHR46094:SF1">
    <property type="entry name" value="INTEGRATOR COMPLEX SUBUNIT 9"/>
    <property type="match status" value="1"/>
</dbReference>
<protein>
    <submittedName>
        <fullName evidence="6">Integrator complex subunit 9</fullName>
    </submittedName>
</protein>
<keyword evidence="4" id="KW-0539">Nucleus</keyword>
<dbReference type="GO" id="GO:0032039">
    <property type="term" value="C:integrator complex"/>
    <property type="evidence" value="ECO:0007669"/>
    <property type="project" value="InterPro"/>
</dbReference>
<evidence type="ECO:0000313" key="6">
    <source>
        <dbReference type="EMBL" id="KAJ1985420.1"/>
    </source>
</evidence>
<evidence type="ECO:0000259" key="5">
    <source>
        <dbReference type="SMART" id="SM01027"/>
    </source>
</evidence>
<name>A0A9W8BCP0_9FUNG</name>
<dbReference type="InterPro" id="IPR027074">
    <property type="entry name" value="Integrator_9su"/>
</dbReference>
<dbReference type="SMART" id="SM01027">
    <property type="entry name" value="Beta-Casp"/>
    <property type="match status" value="1"/>
</dbReference>
<evidence type="ECO:0000256" key="3">
    <source>
        <dbReference type="ARBA" id="ARBA00022490"/>
    </source>
</evidence>
<dbReference type="GO" id="GO:0034472">
    <property type="term" value="P:snRNA 3'-end processing"/>
    <property type="evidence" value="ECO:0007669"/>
    <property type="project" value="TreeGrafter"/>
</dbReference>
<reference evidence="6" key="1">
    <citation type="submission" date="2022-07" db="EMBL/GenBank/DDBJ databases">
        <title>Phylogenomic reconstructions and comparative analyses of Kickxellomycotina fungi.</title>
        <authorList>
            <person name="Reynolds N.K."/>
            <person name="Stajich J.E."/>
            <person name="Barry K."/>
            <person name="Grigoriev I.V."/>
            <person name="Crous P."/>
            <person name="Smith M.E."/>
        </authorList>
    </citation>
    <scope>NUCLEOTIDE SEQUENCE</scope>
    <source>
        <strain evidence="6">RSA 567</strain>
    </source>
</reference>
<dbReference type="Proteomes" id="UP001151582">
    <property type="component" value="Unassembled WGS sequence"/>
</dbReference>
<evidence type="ECO:0000313" key="7">
    <source>
        <dbReference type="Proteomes" id="UP001151582"/>
    </source>
</evidence>
<keyword evidence="3" id="KW-0963">Cytoplasm</keyword>
<evidence type="ECO:0000256" key="4">
    <source>
        <dbReference type="ARBA" id="ARBA00023242"/>
    </source>
</evidence>
<comment type="caution">
    <text evidence="6">The sequence shown here is derived from an EMBL/GenBank/DDBJ whole genome shotgun (WGS) entry which is preliminary data.</text>
</comment>
<evidence type="ECO:0000256" key="1">
    <source>
        <dbReference type="ARBA" id="ARBA00004123"/>
    </source>
</evidence>
<sequence length="548" mass="60591">MLALPFITEYTEFAGQVYFTEAGLVFGRCALEEMLAYQNEPVELGSVASTSTASSIPQTTLPSTVPSLPYTHKDIHRTLEKIQGLRYRESQSPLPSVRVTPYSSGFALGSANWVVEVEGQHLTLLSNASLLTGTHPSEFDWQVVEHADALVVTGDFKDQGPPALPLAQRFGQIASAVVATLKRKGNVLLPCHIMGPMFDILEHIAVALDASGLDQTRMYAISPVADRALLYSNIMGEWMCQGKQALIYLPEAPLTQDELISTRRLQYHAKLADIELKSYQEPCVILAGHPSLGLGAAPLLLQRWGESDRNSVIVTDAETDVYRCWQDMKQRDLVTQSIPRCQVHTIPIDTNLQLHDLVGIVQTTRAKTVVVPSSAEPYLRRHARLGANQLLLTHSYLEPVEWLHAVPQHRTVFLAEQAAQTAPVYHINGKAVVRIQGCLRAERDGLWIKSPPALKQPAAKSKRMLCGQLLIDRLQHGLEKGNQQDRDLSLISVTHPTRNEVVFNVVSTNRNATATISCRNGTTKVVCDSEALRRTLCTRILDTSLLEL</sequence>
<keyword evidence="7" id="KW-1185">Reference proteome</keyword>
<comment type="subcellular location">
    <subcellularLocation>
        <location evidence="2">Cytoplasm</location>
    </subcellularLocation>
    <subcellularLocation>
        <location evidence="1">Nucleus</location>
    </subcellularLocation>
</comment>
<feature type="domain" description="Beta-Casp" evidence="5">
    <location>
        <begin position="197"/>
        <end position="321"/>
    </location>
</feature>
<dbReference type="OrthoDB" id="5600060at2759"/>
<accession>A0A9W8BCP0</accession>
<dbReference type="SUPFAM" id="SSF56281">
    <property type="entry name" value="Metallo-hydrolase/oxidoreductase"/>
    <property type="match status" value="1"/>
</dbReference>
<evidence type="ECO:0000256" key="2">
    <source>
        <dbReference type="ARBA" id="ARBA00004496"/>
    </source>
</evidence>
<dbReference type="EMBL" id="JANBQB010000001">
    <property type="protein sequence ID" value="KAJ1985420.1"/>
    <property type="molecule type" value="Genomic_DNA"/>
</dbReference>
<dbReference type="GO" id="GO:0005737">
    <property type="term" value="C:cytoplasm"/>
    <property type="evidence" value="ECO:0007669"/>
    <property type="project" value="UniProtKB-SubCell"/>
</dbReference>
<dbReference type="Gene3D" id="3.40.50.10890">
    <property type="match status" value="1"/>
</dbReference>
<dbReference type="PANTHER" id="PTHR46094">
    <property type="entry name" value="INTEGRATOR COMPLEX SUBUNIT 9"/>
    <property type="match status" value="1"/>
</dbReference>
<dbReference type="InterPro" id="IPR022712">
    <property type="entry name" value="Beta_Casp"/>
</dbReference>
<gene>
    <name evidence="6" type="primary">INTS9</name>
    <name evidence="6" type="ORF">H4R34_000074</name>
</gene>
<dbReference type="AlphaFoldDB" id="A0A9W8BCP0"/>
<organism evidence="6 7">
    <name type="scientific">Dimargaris verticillata</name>
    <dbReference type="NCBI Taxonomy" id="2761393"/>
    <lineage>
        <taxon>Eukaryota</taxon>
        <taxon>Fungi</taxon>
        <taxon>Fungi incertae sedis</taxon>
        <taxon>Zoopagomycota</taxon>
        <taxon>Kickxellomycotina</taxon>
        <taxon>Dimargaritomycetes</taxon>
        <taxon>Dimargaritales</taxon>
        <taxon>Dimargaritaceae</taxon>
        <taxon>Dimargaris</taxon>
    </lineage>
</organism>